<protein>
    <submittedName>
        <fullName evidence="1">Uncharacterized protein</fullName>
    </submittedName>
</protein>
<organism evidence="1 2">
    <name type="scientific">Pokkaliibacter plantistimulans</name>
    <dbReference type="NCBI Taxonomy" id="1635171"/>
    <lineage>
        <taxon>Bacteria</taxon>
        <taxon>Pseudomonadati</taxon>
        <taxon>Pseudomonadota</taxon>
        <taxon>Gammaproteobacteria</taxon>
        <taxon>Oceanospirillales</taxon>
        <taxon>Balneatrichaceae</taxon>
        <taxon>Pokkaliibacter</taxon>
    </lineage>
</organism>
<accession>A0ABX5LZG7</accession>
<gene>
    <name evidence="1" type="ORF">WH50_06385</name>
</gene>
<name>A0ABX5LZG7_9GAMM</name>
<proteinExistence type="predicted"/>
<dbReference type="RefSeq" id="WP_110186590.1">
    <property type="nucleotide sequence ID" value="NZ_LAPT01000025.1"/>
</dbReference>
<dbReference type="Proteomes" id="UP000248090">
    <property type="component" value="Unassembled WGS sequence"/>
</dbReference>
<reference evidence="1 2" key="1">
    <citation type="submission" date="2015-03" db="EMBL/GenBank/DDBJ databases">
        <authorList>
            <person name="Krishnan R."/>
            <person name="Midha S."/>
            <person name="Patil P.B."/>
            <person name="Rameshkumar N."/>
        </authorList>
    </citation>
    <scope>NUCLEOTIDE SEQUENCE [LARGE SCALE GENOMIC DNA]</scope>
    <source>
        <strain evidence="1 2">L1E11</strain>
    </source>
</reference>
<sequence length="226" mass="26235">MDEEFLAYRYKTDFMRALLRAVSRGNVHYVQGEVPRKKAEALVFKFIDRYAIDASKKQRWLAKRNGVANTRLLTLAADTDVVSWVLLATPGEGLIHQLESLNHVSQKRLSLTGYEIAKMPKKNSPASWTWRMQKDTYEAWHERLTTYIRHNDMLGMEQSMNSLQRVPVFAEVRKQAYALAALAKGEWQRVQAGEYPFRDFALGWYGKHQTADRINLRTGEILRELT</sequence>
<evidence type="ECO:0000313" key="1">
    <source>
        <dbReference type="EMBL" id="PXF32082.1"/>
    </source>
</evidence>
<evidence type="ECO:0000313" key="2">
    <source>
        <dbReference type="Proteomes" id="UP000248090"/>
    </source>
</evidence>
<comment type="caution">
    <text evidence="1">The sequence shown here is derived from an EMBL/GenBank/DDBJ whole genome shotgun (WGS) entry which is preliminary data.</text>
</comment>
<keyword evidence="2" id="KW-1185">Reference proteome</keyword>
<dbReference type="EMBL" id="LAPT01000025">
    <property type="protein sequence ID" value="PXF32082.1"/>
    <property type="molecule type" value="Genomic_DNA"/>
</dbReference>